<dbReference type="FunFam" id="1.25.40.10:FF:001213">
    <property type="entry name" value="Pentatricopeptide repeat-containing protein, mitochondrial"/>
    <property type="match status" value="1"/>
</dbReference>
<evidence type="ECO:0000256" key="1">
    <source>
        <dbReference type="ARBA" id="ARBA00022737"/>
    </source>
</evidence>
<dbReference type="PANTHER" id="PTHR47926:SF460">
    <property type="entry name" value="OS01G0815900 PROTEIN"/>
    <property type="match status" value="1"/>
</dbReference>
<dbReference type="NCBIfam" id="TIGR00756">
    <property type="entry name" value="PPR"/>
    <property type="match status" value="5"/>
</dbReference>
<dbReference type="GO" id="GO:0003723">
    <property type="term" value="F:RNA binding"/>
    <property type="evidence" value="ECO:0007669"/>
    <property type="project" value="InterPro"/>
</dbReference>
<organism evidence="3 4">
    <name type="scientific">Iris pallida</name>
    <name type="common">Sweet iris</name>
    <dbReference type="NCBI Taxonomy" id="29817"/>
    <lineage>
        <taxon>Eukaryota</taxon>
        <taxon>Viridiplantae</taxon>
        <taxon>Streptophyta</taxon>
        <taxon>Embryophyta</taxon>
        <taxon>Tracheophyta</taxon>
        <taxon>Spermatophyta</taxon>
        <taxon>Magnoliopsida</taxon>
        <taxon>Liliopsida</taxon>
        <taxon>Asparagales</taxon>
        <taxon>Iridaceae</taxon>
        <taxon>Iridoideae</taxon>
        <taxon>Irideae</taxon>
        <taxon>Iris</taxon>
    </lineage>
</organism>
<dbReference type="InterPro" id="IPR046960">
    <property type="entry name" value="PPR_At4g14850-like_plant"/>
</dbReference>
<feature type="repeat" description="PPR" evidence="2">
    <location>
        <begin position="277"/>
        <end position="311"/>
    </location>
</feature>
<gene>
    <name evidence="3" type="ORF">M6B38_243840</name>
</gene>
<dbReference type="AlphaFoldDB" id="A0AAX6DIC2"/>
<keyword evidence="1" id="KW-0677">Repeat</keyword>
<dbReference type="Gene3D" id="1.25.40.10">
    <property type="entry name" value="Tetratricopeptide repeat domain"/>
    <property type="match status" value="2"/>
</dbReference>
<dbReference type="FunFam" id="1.25.40.10:FF:000348">
    <property type="entry name" value="Pentatricopeptide repeat-containing protein chloroplastic"/>
    <property type="match status" value="1"/>
</dbReference>
<sequence>MSWFHKPPFPNYNHLLHQHQHKRSPTLQIHSQLISTSRIANACVALWNALIKHYSNGPFPQEAVHCYKQMPPRAGTDTFTLSYLLKACANLSSPRTGGQFHSLAVKQGFALGVYVHTALVNMYSSCRCLAECQRAFEEMPERNTVTWNALITGFVKWGETERATSLFKRMPCPDVVSWTGIIDGYARARRPKEALATFREMAARGVRPTEITVLAVVPSVSNLGSLEAGEALHAHCLKGGLDRVDVRVENSLIDMYAKCGSIEKAVTLFSVMGERKNLVSWTSILSGFAMHGMAKEAVEWFRDMRQAGVRPNRVTFLSVLSACGHAGLVEEGLAFFSNMVYEYGMEPDIRHYGCVIDMLGRAGRLGEAEGMIERVPVEVNAVVWRTLLGCCCKHGEVEMGKRFTRKIMELEEEYGGDYVMLSNMLTGVGRFGDAERVRRVIDERNLVKVPGLSLMGG</sequence>
<dbReference type="InterPro" id="IPR046848">
    <property type="entry name" value="E_motif"/>
</dbReference>
<accession>A0AAX6DIC2</accession>
<dbReference type="InterPro" id="IPR011990">
    <property type="entry name" value="TPR-like_helical_dom_sf"/>
</dbReference>
<evidence type="ECO:0000313" key="3">
    <source>
        <dbReference type="EMBL" id="KAJ6791517.1"/>
    </source>
</evidence>
<dbReference type="Proteomes" id="UP001140949">
    <property type="component" value="Unassembled WGS sequence"/>
</dbReference>
<evidence type="ECO:0000313" key="4">
    <source>
        <dbReference type="Proteomes" id="UP001140949"/>
    </source>
</evidence>
<evidence type="ECO:0000256" key="2">
    <source>
        <dbReference type="PROSITE-ProRule" id="PRU00708"/>
    </source>
</evidence>
<proteinExistence type="predicted"/>
<reference evidence="3" key="1">
    <citation type="journal article" date="2023" name="GigaByte">
        <title>Genome assembly of the bearded iris, Iris pallida Lam.</title>
        <authorList>
            <person name="Bruccoleri R.E."/>
            <person name="Oakeley E.J."/>
            <person name="Faust A.M.E."/>
            <person name="Altorfer M."/>
            <person name="Dessus-Babus S."/>
            <person name="Burckhardt D."/>
            <person name="Oertli M."/>
            <person name="Naumann U."/>
            <person name="Petersen F."/>
            <person name="Wong J."/>
        </authorList>
    </citation>
    <scope>NUCLEOTIDE SEQUENCE</scope>
    <source>
        <strain evidence="3">GSM-AAB239-AS_SAM_17_03QT</strain>
    </source>
</reference>
<reference evidence="3" key="2">
    <citation type="submission" date="2023-04" db="EMBL/GenBank/DDBJ databases">
        <authorList>
            <person name="Bruccoleri R.E."/>
            <person name="Oakeley E.J."/>
            <person name="Faust A.-M."/>
            <person name="Dessus-Babus S."/>
            <person name="Altorfer M."/>
            <person name="Burckhardt D."/>
            <person name="Oertli M."/>
            <person name="Naumann U."/>
            <person name="Petersen F."/>
            <person name="Wong J."/>
        </authorList>
    </citation>
    <scope>NUCLEOTIDE SEQUENCE</scope>
    <source>
        <strain evidence="3">GSM-AAB239-AS_SAM_17_03QT</strain>
        <tissue evidence="3">Leaf</tissue>
    </source>
</reference>
<dbReference type="GO" id="GO:0009451">
    <property type="term" value="P:RNA modification"/>
    <property type="evidence" value="ECO:0007669"/>
    <property type="project" value="InterPro"/>
</dbReference>
<comment type="caution">
    <text evidence="3">The sequence shown here is derived from an EMBL/GenBank/DDBJ whole genome shotgun (WGS) entry which is preliminary data.</text>
</comment>
<dbReference type="PANTHER" id="PTHR47926">
    <property type="entry name" value="PENTATRICOPEPTIDE REPEAT-CONTAINING PROTEIN"/>
    <property type="match status" value="1"/>
</dbReference>
<feature type="repeat" description="PPR" evidence="2">
    <location>
        <begin position="245"/>
        <end position="275"/>
    </location>
</feature>
<dbReference type="Pfam" id="PF01535">
    <property type="entry name" value="PPR"/>
    <property type="match status" value="4"/>
</dbReference>
<dbReference type="Pfam" id="PF13041">
    <property type="entry name" value="PPR_2"/>
    <property type="match status" value="2"/>
</dbReference>
<dbReference type="PROSITE" id="PS51375">
    <property type="entry name" value="PPR"/>
    <property type="match status" value="5"/>
</dbReference>
<keyword evidence="4" id="KW-1185">Reference proteome</keyword>
<feature type="repeat" description="PPR" evidence="2">
    <location>
        <begin position="312"/>
        <end position="347"/>
    </location>
</feature>
<feature type="repeat" description="PPR" evidence="2">
    <location>
        <begin position="174"/>
        <end position="208"/>
    </location>
</feature>
<dbReference type="Pfam" id="PF20431">
    <property type="entry name" value="E_motif"/>
    <property type="match status" value="1"/>
</dbReference>
<name>A0AAX6DIC2_IRIPA</name>
<dbReference type="InterPro" id="IPR002885">
    <property type="entry name" value="PPR_rpt"/>
</dbReference>
<dbReference type="EMBL" id="JANAVB010044418">
    <property type="protein sequence ID" value="KAJ6791517.1"/>
    <property type="molecule type" value="Genomic_DNA"/>
</dbReference>
<protein>
    <submittedName>
        <fullName evidence="3">Pentatricopeptide repeat-containing protein, mitochondrial-like</fullName>
    </submittedName>
</protein>
<feature type="repeat" description="PPR" evidence="2">
    <location>
        <begin position="143"/>
        <end position="173"/>
    </location>
</feature>